<sequence length="109" mass="12117">MDACVTISEFERSRGYAIEKDSYVQSLKEIALSPQAEQTNTLESADERTELSHGARAAKLQSCKKRSCLETEDESPTSFDRTASSDPVDNLAREKRCTSMISLHGSEVR</sequence>
<evidence type="ECO:0000313" key="2">
    <source>
        <dbReference type="Proteomes" id="UP000095287"/>
    </source>
</evidence>
<dbReference type="AlphaFoldDB" id="A0A1I7YQW1"/>
<feature type="region of interest" description="Disordered" evidence="1">
    <location>
        <begin position="69"/>
        <end position="91"/>
    </location>
</feature>
<dbReference type="Proteomes" id="UP000095287">
    <property type="component" value="Unplaced"/>
</dbReference>
<feature type="compositionally biased region" description="Polar residues" evidence="1">
    <location>
        <begin position="76"/>
        <end position="87"/>
    </location>
</feature>
<evidence type="ECO:0000256" key="1">
    <source>
        <dbReference type="SAM" id="MobiDB-lite"/>
    </source>
</evidence>
<accession>A0A1I7YQW1</accession>
<evidence type="ECO:0000313" key="3">
    <source>
        <dbReference type="WBParaSite" id="L893_g18808.t1"/>
    </source>
</evidence>
<reference evidence="3" key="1">
    <citation type="submission" date="2016-11" db="UniProtKB">
        <authorList>
            <consortium name="WormBaseParasite"/>
        </authorList>
    </citation>
    <scope>IDENTIFICATION</scope>
</reference>
<proteinExistence type="predicted"/>
<dbReference type="WBParaSite" id="L893_g18808.t1">
    <property type="protein sequence ID" value="L893_g18808.t1"/>
    <property type="gene ID" value="L893_g18808"/>
</dbReference>
<protein>
    <submittedName>
        <fullName evidence="3">Uncharacterized protein</fullName>
    </submittedName>
</protein>
<name>A0A1I7YQW1_9BILA</name>
<keyword evidence="2" id="KW-1185">Reference proteome</keyword>
<organism evidence="2 3">
    <name type="scientific">Steinernema glaseri</name>
    <dbReference type="NCBI Taxonomy" id="37863"/>
    <lineage>
        <taxon>Eukaryota</taxon>
        <taxon>Metazoa</taxon>
        <taxon>Ecdysozoa</taxon>
        <taxon>Nematoda</taxon>
        <taxon>Chromadorea</taxon>
        <taxon>Rhabditida</taxon>
        <taxon>Tylenchina</taxon>
        <taxon>Panagrolaimomorpha</taxon>
        <taxon>Strongyloidoidea</taxon>
        <taxon>Steinernematidae</taxon>
        <taxon>Steinernema</taxon>
    </lineage>
</organism>
<feature type="region of interest" description="Disordered" evidence="1">
    <location>
        <begin position="36"/>
        <end position="56"/>
    </location>
</feature>